<keyword evidence="2" id="KW-0731">Sigma factor</keyword>
<evidence type="ECO:0000256" key="2">
    <source>
        <dbReference type="ARBA" id="ARBA00023082"/>
    </source>
</evidence>
<keyword evidence="7" id="KW-1185">Reference proteome</keyword>
<dbReference type="NCBIfam" id="TIGR02937">
    <property type="entry name" value="sigma70-ECF"/>
    <property type="match status" value="1"/>
</dbReference>
<evidence type="ECO:0000256" key="1">
    <source>
        <dbReference type="ARBA" id="ARBA00023015"/>
    </source>
</evidence>
<keyword evidence="4" id="KW-0804">Transcription</keyword>
<sequence length="188" mass="22082">MNQELSPEQSAYIRKLAQRYVYYRKSAAIDAQDLMSAATLRWWQFCQRNPDLQDERVIQICFYQQVKGAMRDVIRDSSPVKVTRTMQAQMKAYQRPYTVELDHVIDIQAGEEHADYELWMDVVASLKKLPEREQLILSLYFERDFSFTEIAEILEVSVSTVTRAYRKALDAIKKDLAEPNLYAKNQSR</sequence>
<organism evidence="6 7">
    <name type="scientific">Alicyclobacillus cycloheptanicus</name>
    <dbReference type="NCBI Taxonomy" id="1457"/>
    <lineage>
        <taxon>Bacteria</taxon>
        <taxon>Bacillati</taxon>
        <taxon>Bacillota</taxon>
        <taxon>Bacilli</taxon>
        <taxon>Bacillales</taxon>
        <taxon>Alicyclobacillaceae</taxon>
        <taxon>Alicyclobacillus</taxon>
    </lineage>
</organism>
<proteinExistence type="predicted"/>
<gene>
    <name evidence="6" type="ORF">J2S03_002529</name>
</gene>
<comment type="caution">
    <text evidence="6">The sequence shown here is derived from an EMBL/GenBank/DDBJ whole genome shotgun (WGS) entry which is preliminary data.</text>
</comment>
<dbReference type="InterPro" id="IPR013324">
    <property type="entry name" value="RNA_pol_sigma_r3/r4-like"/>
</dbReference>
<evidence type="ECO:0000256" key="4">
    <source>
        <dbReference type="ARBA" id="ARBA00023163"/>
    </source>
</evidence>
<protein>
    <submittedName>
        <fullName evidence="6">RNA polymerase sigma factor (Sigma-70 family)</fullName>
    </submittedName>
</protein>
<dbReference type="InterPro" id="IPR007630">
    <property type="entry name" value="RNA_pol_sigma70_r4"/>
</dbReference>
<dbReference type="PANTHER" id="PTHR30385">
    <property type="entry name" value="SIGMA FACTOR F FLAGELLAR"/>
    <property type="match status" value="1"/>
</dbReference>
<dbReference type="EMBL" id="JAUSTP010000022">
    <property type="protein sequence ID" value="MDQ0190662.1"/>
    <property type="molecule type" value="Genomic_DNA"/>
</dbReference>
<evidence type="ECO:0000259" key="5">
    <source>
        <dbReference type="Pfam" id="PF04545"/>
    </source>
</evidence>
<dbReference type="InterPro" id="IPR014284">
    <property type="entry name" value="RNA_pol_sigma-70_dom"/>
</dbReference>
<evidence type="ECO:0000313" key="7">
    <source>
        <dbReference type="Proteomes" id="UP001232973"/>
    </source>
</evidence>
<evidence type="ECO:0000313" key="6">
    <source>
        <dbReference type="EMBL" id="MDQ0190662.1"/>
    </source>
</evidence>
<evidence type="ECO:0000256" key="3">
    <source>
        <dbReference type="ARBA" id="ARBA00023125"/>
    </source>
</evidence>
<dbReference type="Proteomes" id="UP001232973">
    <property type="component" value="Unassembled WGS sequence"/>
</dbReference>
<dbReference type="SUPFAM" id="SSF88659">
    <property type="entry name" value="Sigma3 and sigma4 domains of RNA polymerase sigma factors"/>
    <property type="match status" value="1"/>
</dbReference>
<keyword evidence="3" id="KW-0238">DNA-binding</keyword>
<dbReference type="Gene3D" id="1.20.140.160">
    <property type="match status" value="1"/>
</dbReference>
<name>A0ABT9XK27_9BACL</name>
<dbReference type="CDD" id="cd06171">
    <property type="entry name" value="Sigma70_r4"/>
    <property type="match status" value="1"/>
</dbReference>
<reference evidence="6 7" key="1">
    <citation type="submission" date="2023-07" db="EMBL/GenBank/DDBJ databases">
        <title>Genomic Encyclopedia of Type Strains, Phase IV (KMG-IV): sequencing the most valuable type-strain genomes for metagenomic binning, comparative biology and taxonomic classification.</title>
        <authorList>
            <person name="Goeker M."/>
        </authorList>
    </citation>
    <scope>NUCLEOTIDE SEQUENCE [LARGE SCALE GENOMIC DNA]</scope>
    <source>
        <strain evidence="6 7">DSM 4006</strain>
    </source>
</reference>
<keyword evidence="1" id="KW-0805">Transcription regulation</keyword>
<feature type="domain" description="RNA polymerase sigma-70 region 4" evidence="5">
    <location>
        <begin position="126"/>
        <end position="174"/>
    </location>
</feature>
<dbReference type="RefSeq" id="WP_274454985.1">
    <property type="nucleotide sequence ID" value="NZ_CP067097.1"/>
</dbReference>
<dbReference type="Pfam" id="PF04545">
    <property type="entry name" value="Sigma70_r4"/>
    <property type="match status" value="1"/>
</dbReference>
<accession>A0ABT9XK27</accession>